<dbReference type="InterPro" id="IPR001242">
    <property type="entry name" value="Condensation_dom"/>
</dbReference>
<dbReference type="Gene3D" id="3.30.559.30">
    <property type="entry name" value="Nonribosomal peptide synthetase, condensation domain"/>
    <property type="match status" value="1"/>
</dbReference>
<comment type="caution">
    <text evidence="2">The sequence shown here is derived from an EMBL/GenBank/DDBJ whole genome shotgun (WGS) entry which is preliminary data.</text>
</comment>
<feature type="non-terminal residue" evidence="2">
    <location>
        <position position="110"/>
    </location>
</feature>
<sequence length="110" mass="12427">YRDYVLATADLSGTEAHRRSVEYWRQRLADLAPAPRLPMVRTPESVEHPRFVRRSVRLSAERWQRVTDRAAEAGLSPAGLLLAVYAEALAPWAQASRFTLNVTNLNRIGV</sequence>
<dbReference type="EMBL" id="JAAGMN010005746">
    <property type="protein sequence ID" value="NEE15634.1"/>
    <property type="molecule type" value="Genomic_DNA"/>
</dbReference>
<protein>
    <submittedName>
        <fullName evidence="2">Non-ribosomal peptide synthetase</fullName>
    </submittedName>
</protein>
<feature type="non-terminal residue" evidence="2">
    <location>
        <position position="1"/>
    </location>
</feature>
<dbReference type="GO" id="GO:0003824">
    <property type="term" value="F:catalytic activity"/>
    <property type="evidence" value="ECO:0007669"/>
    <property type="project" value="InterPro"/>
</dbReference>
<name>A0A6G3XD83_9ACTN</name>
<proteinExistence type="predicted"/>
<feature type="domain" description="Condensation" evidence="1">
    <location>
        <begin position="1"/>
        <end position="104"/>
    </location>
</feature>
<reference evidence="2" key="1">
    <citation type="submission" date="2020-01" db="EMBL/GenBank/DDBJ databases">
        <title>Insect and environment-associated Actinomycetes.</title>
        <authorList>
            <person name="Currrie C."/>
            <person name="Chevrette M."/>
            <person name="Carlson C."/>
            <person name="Stubbendieck R."/>
            <person name="Wendt-Pienkowski E."/>
        </authorList>
    </citation>
    <scope>NUCLEOTIDE SEQUENCE</scope>
    <source>
        <strain evidence="2">SID7499</strain>
    </source>
</reference>
<evidence type="ECO:0000313" key="2">
    <source>
        <dbReference type="EMBL" id="NEE15634.1"/>
    </source>
</evidence>
<dbReference type="SUPFAM" id="SSF52777">
    <property type="entry name" value="CoA-dependent acyltransferases"/>
    <property type="match status" value="1"/>
</dbReference>
<dbReference type="Pfam" id="PF00668">
    <property type="entry name" value="Condensation"/>
    <property type="match status" value="1"/>
</dbReference>
<accession>A0A6G3XD83</accession>
<evidence type="ECO:0000259" key="1">
    <source>
        <dbReference type="Pfam" id="PF00668"/>
    </source>
</evidence>
<gene>
    <name evidence="2" type="ORF">G3M58_55370</name>
</gene>
<dbReference type="AlphaFoldDB" id="A0A6G3XD83"/>
<organism evidence="2">
    <name type="scientific">Streptomyces sp. SID7499</name>
    <dbReference type="NCBI Taxonomy" id="2706086"/>
    <lineage>
        <taxon>Bacteria</taxon>
        <taxon>Bacillati</taxon>
        <taxon>Actinomycetota</taxon>
        <taxon>Actinomycetes</taxon>
        <taxon>Kitasatosporales</taxon>
        <taxon>Streptomycetaceae</taxon>
        <taxon>Streptomyces</taxon>
    </lineage>
</organism>